<protein>
    <submittedName>
        <fullName evidence="2">Sigma-70 family RNA polymerase sigma factor</fullName>
    </submittedName>
</protein>
<evidence type="ECO:0000313" key="3">
    <source>
        <dbReference type="Proteomes" id="UP000663929"/>
    </source>
</evidence>
<evidence type="ECO:0000259" key="1">
    <source>
        <dbReference type="Pfam" id="PF07638"/>
    </source>
</evidence>
<keyword evidence="3" id="KW-1185">Reference proteome</keyword>
<name>A0A8A4TGV7_SULCO</name>
<reference evidence="2" key="1">
    <citation type="submission" date="2021-03" db="EMBL/GenBank/DDBJ databases">
        <title>Acanthopleuribacteraceae sp. M133.</title>
        <authorList>
            <person name="Wang G."/>
        </authorList>
    </citation>
    <scope>NUCLEOTIDE SEQUENCE</scope>
    <source>
        <strain evidence="2">M133</strain>
    </source>
</reference>
<dbReference type="RefSeq" id="WP_237378064.1">
    <property type="nucleotide sequence ID" value="NZ_CP071793.1"/>
</dbReference>
<sequence>MEEDTQHPSPAETALITEWINRVARGDRDELERMAPEILHALFTIARGLRQKNPGQPLETRAVVNEFFLRFLAGSGSHFENRARFFAFAARVMRNFIVDEIRKHRGRYVALDGIQVELANPFEDHDLLDIDATLEKLRTIDSQKYEVACCRLYLGLKTVEIAEYLDMSHRTVERKWGAAKLWITSLLYGTEA</sequence>
<dbReference type="InterPro" id="IPR014284">
    <property type="entry name" value="RNA_pol_sigma-70_dom"/>
</dbReference>
<dbReference type="GO" id="GO:0006352">
    <property type="term" value="P:DNA-templated transcription initiation"/>
    <property type="evidence" value="ECO:0007669"/>
    <property type="project" value="InterPro"/>
</dbReference>
<accession>A0A8A4TGV7</accession>
<feature type="domain" description="RNA polymerase sigma-70 ECF-like HTH" evidence="1">
    <location>
        <begin position="16"/>
        <end position="184"/>
    </location>
</feature>
<dbReference type="Gene3D" id="1.10.1740.10">
    <property type="match status" value="1"/>
</dbReference>
<dbReference type="AlphaFoldDB" id="A0A8A4TGV7"/>
<evidence type="ECO:0000313" key="2">
    <source>
        <dbReference type="EMBL" id="QTD48412.1"/>
    </source>
</evidence>
<dbReference type="KEGG" id="scor:J3U87_22765"/>
<dbReference type="Pfam" id="PF07638">
    <property type="entry name" value="Sigma70_ECF"/>
    <property type="match status" value="1"/>
</dbReference>
<dbReference type="SUPFAM" id="SSF88946">
    <property type="entry name" value="Sigma2 domain of RNA polymerase sigma factors"/>
    <property type="match status" value="1"/>
</dbReference>
<dbReference type="Proteomes" id="UP000663929">
    <property type="component" value="Chromosome"/>
</dbReference>
<dbReference type="NCBIfam" id="TIGR02937">
    <property type="entry name" value="sigma70-ECF"/>
    <property type="match status" value="1"/>
</dbReference>
<dbReference type="InterPro" id="IPR013325">
    <property type="entry name" value="RNA_pol_sigma_r2"/>
</dbReference>
<gene>
    <name evidence="2" type="ORF">J3U87_22765</name>
</gene>
<dbReference type="EMBL" id="CP071793">
    <property type="protein sequence ID" value="QTD48412.1"/>
    <property type="molecule type" value="Genomic_DNA"/>
</dbReference>
<dbReference type="InterPro" id="IPR053812">
    <property type="entry name" value="HTH_Sigma70_ECF-like"/>
</dbReference>
<organism evidence="2 3">
    <name type="scientific">Sulfidibacter corallicola</name>
    <dbReference type="NCBI Taxonomy" id="2818388"/>
    <lineage>
        <taxon>Bacteria</taxon>
        <taxon>Pseudomonadati</taxon>
        <taxon>Acidobacteriota</taxon>
        <taxon>Holophagae</taxon>
        <taxon>Acanthopleuribacterales</taxon>
        <taxon>Acanthopleuribacteraceae</taxon>
        <taxon>Sulfidibacter</taxon>
    </lineage>
</organism>
<dbReference type="GO" id="GO:0003700">
    <property type="term" value="F:DNA-binding transcription factor activity"/>
    <property type="evidence" value="ECO:0007669"/>
    <property type="project" value="InterPro"/>
</dbReference>
<proteinExistence type="predicted"/>